<reference evidence="1 2" key="1">
    <citation type="submission" date="2024-02" db="EMBL/GenBank/DDBJ databases">
        <authorList>
            <person name="Chen Y."/>
            <person name="Shah S."/>
            <person name="Dougan E. K."/>
            <person name="Thang M."/>
            <person name="Chan C."/>
        </authorList>
    </citation>
    <scope>NUCLEOTIDE SEQUENCE [LARGE SCALE GENOMIC DNA]</scope>
</reference>
<dbReference type="EMBL" id="CAXAMM010000603">
    <property type="protein sequence ID" value="CAK8988179.1"/>
    <property type="molecule type" value="Genomic_DNA"/>
</dbReference>
<evidence type="ECO:0000313" key="1">
    <source>
        <dbReference type="EMBL" id="CAK8988179.1"/>
    </source>
</evidence>
<evidence type="ECO:0000313" key="2">
    <source>
        <dbReference type="Proteomes" id="UP001642464"/>
    </source>
</evidence>
<protein>
    <submittedName>
        <fullName evidence="1">Metal transporter CNNM4</fullName>
    </submittedName>
</protein>
<sequence length="192" mass="21068">MVMGAVHFQSNLLIGLSKTIDRWCSDMLIEADFASGVRNWNAMQALIKSVGRELGSSFMALQMCGNIGLVSTLAGTLSWLVWTNEETSRLQKTPELLALLPELLLFFVSARLLAQGGKLTNKCEQVAPFINQLQSADKCDFTGQYLVRFIQDSHAGFIVCGVTVTMNGFLRQMATLTTLVSGLVGVLLRMLM</sequence>
<name>A0ABP0HFS9_9DINO</name>
<proteinExistence type="predicted"/>
<keyword evidence="2" id="KW-1185">Reference proteome</keyword>
<comment type="caution">
    <text evidence="1">The sequence shown here is derived from an EMBL/GenBank/DDBJ whole genome shotgun (WGS) entry which is preliminary data.</text>
</comment>
<accession>A0ABP0HFS9</accession>
<organism evidence="1 2">
    <name type="scientific">Durusdinium trenchii</name>
    <dbReference type="NCBI Taxonomy" id="1381693"/>
    <lineage>
        <taxon>Eukaryota</taxon>
        <taxon>Sar</taxon>
        <taxon>Alveolata</taxon>
        <taxon>Dinophyceae</taxon>
        <taxon>Suessiales</taxon>
        <taxon>Symbiodiniaceae</taxon>
        <taxon>Durusdinium</taxon>
    </lineage>
</organism>
<gene>
    <name evidence="1" type="ORF">SCF082_LOCUS1280</name>
</gene>
<dbReference type="Proteomes" id="UP001642464">
    <property type="component" value="Unassembled WGS sequence"/>
</dbReference>